<evidence type="ECO:0000256" key="1">
    <source>
        <dbReference type="SAM" id="MobiDB-lite"/>
    </source>
</evidence>
<dbReference type="Proteomes" id="UP000002668">
    <property type="component" value="Genome"/>
</dbReference>
<organism evidence="3">
    <name type="scientific">Leptosphaeria maculans (strain JN3 / isolate v23.1.3 / race Av1-4-5-6-7-8)</name>
    <name type="common">Blackleg fungus</name>
    <name type="synonym">Phoma lingam</name>
    <dbReference type="NCBI Taxonomy" id="985895"/>
    <lineage>
        <taxon>Eukaryota</taxon>
        <taxon>Fungi</taxon>
        <taxon>Dikarya</taxon>
        <taxon>Ascomycota</taxon>
        <taxon>Pezizomycotina</taxon>
        <taxon>Dothideomycetes</taxon>
        <taxon>Pleosporomycetidae</taxon>
        <taxon>Pleosporales</taxon>
        <taxon>Pleosporineae</taxon>
        <taxon>Leptosphaeriaceae</taxon>
        <taxon>Plenodomus</taxon>
        <taxon>Plenodomus lingam/Leptosphaeria maculans species complex</taxon>
    </lineage>
</organism>
<dbReference type="AlphaFoldDB" id="E4ZSY7"/>
<protein>
    <submittedName>
        <fullName evidence="2">Predicted protein</fullName>
    </submittedName>
</protein>
<reference evidence="3" key="1">
    <citation type="journal article" date="2011" name="Nat. Commun.">
        <title>Effector diversification within compartments of the Leptosphaeria maculans genome affected by Repeat-Induced Point mutations.</title>
        <authorList>
            <person name="Rouxel T."/>
            <person name="Grandaubert J."/>
            <person name="Hane J.K."/>
            <person name="Hoede C."/>
            <person name="van de Wouw A.P."/>
            <person name="Couloux A."/>
            <person name="Dominguez V."/>
            <person name="Anthouard V."/>
            <person name="Bally P."/>
            <person name="Bourras S."/>
            <person name="Cozijnsen A.J."/>
            <person name="Ciuffetti L.M."/>
            <person name="Degrave A."/>
            <person name="Dilmaghani A."/>
            <person name="Duret L."/>
            <person name="Fudal I."/>
            <person name="Goodwin S.B."/>
            <person name="Gout L."/>
            <person name="Glaser N."/>
            <person name="Linglin J."/>
            <person name="Kema G.H.J."/>
            <person name="Lapalu N."/>
            <person name="Lawrence C.B."/>
            <person name="May K."/>
            <person name="Meyer M."/>
            <person name="Ollivier B."/>
            <person name="Poulain J."/>
            <person name="Schoch C.L."/>
            <person name="Simon A."/>
            <person name="Spatafora J.W."/>
            <person name="Stachowiak A."/>
            <person name="Turgeon B.G."/>
            <person name="Tyler B.M."/>
            <person name="Vincent D."/>
            <person name="Weissenbach J."/>
            <person name="Amselem J."/>
            <person name="Quesneville H."/>
            <person name="Oliver R.P."/>
            <person name="Wincker P."/>
            <person name="Balesdent M.-H."/>
            <person name="Howlett B.J."/>
        </authorList>
    </citation>
    <scope>NUCLEOTIDE SEQUENCE [LARGE SCALE GENOMIC DNA]</scope>
    <source>
        <strain evidence="3">JN3 / isolate v23.1.3 / race Av1-4-5-6-7-8</strain>
    </source>
</reference>
<feature type="region of interest" description="Disordered" evidence="1">
    <location>
        <begin position="1"/>
        <end position="21"/>
    </location>
</feature>
<dbReference type="EMBL" id="FP929123">
    <property type="protein sequence ID" value="CBX94575.1"/>
    <property type="molecule type" value="Genomic_DNA"/>
</dbReference>
<feature type="compositionally biased region" description="Basic and acidic residues" evidence="1">
    <location>
        <begin position="1"/>
        <end position="14"/>
    </location>
</feature>
<dbReference type="InParanoid" id="E4ZSY7"/>
<accession>E4ZSY7</accession>
<evidence type="ECO:0000313" key="2">
    <source>
        <dbReference type="EMBL" id="CBX94575.1"/>
    </source>
</evidence>
<evidence type="ECO:0000313" key="3">
    <source>
        <dbReference type="Proteomes" id="UP000002668"/>
    </source>
</evidence>
<keyword evidence="3" id="KW-1185">Reference proteome</keyword>
<gene>
    <name evidence="2" type="ORF">LEMA_P120660.1</name>
</gene>
<proteinExistence type="predicted"/>
<dbReference type="HOGENOM" id="CLU_1023329_0_0_1"/>
<dbReference type="VEuPathDB" id="FungiDB:LEMA_P120660.1"/>
<name>E4ZSY7_LEPMJ</name>
<sequence>MAVDGHLVDKERRRLTSSTRDGGAVFRSVHHSKCMIALLNLFTVLVRSSKCREAPWTSTGGGRYPWWTATLGPSLQHSELHDFTAQARHTTQNPTRPAASGLLTLSDTPRLCPPSYHVQETRRPEKEGGCSSQAVRYGADALCELGFRHRSIPYSSYAVRQCLMPVWSTKPLPLQGLRPSMQPISGTSVTCAGLLICISPFQPATRPPSLESSTGDQVTVEKDASLANESQTAVLPAKRPGSWDKALSMCHQVRLPATSRYRWWLKFLYRYN</sequence>